<protein>
    <submittedName>
        <fullName evidence="2">Uncharacterized protein</fullName>
    </submittedName>
</protein>
<accession>A0AB39D2W7</accession>
<organism evidence="2">
    <name type="scientific">Castellaniella ginsengisoli</name>
    <dbReference type="NCBI Taxonomy" id="546114"/>
    <lineage>
        <taxon>Bacteria</taxon>
        <taxon>Pseudomonadati</taxon>
        <taxon>Pseudomonadota</taxon>
        <taxon>Betaproteobacteria</taxon>
        <taxon>Burkholderiales</taxon>
        <taxon>Alcaligenaceae</taxon>
        <taxon>Castellaniella</taxon>
    </lineage>
</organism>
<name>A0AB39D2W7_9BURK</name>
<reference evidence="2" key="1">
    <citation type="submission" date="2024-05" db="EMBL/GenBank/DDBJ databases">
        <authorList>
            <person name="Luo Y.-C."/>
            <person name="Nicholds J."/>
            <person name="Mortimer T."/>
            <person name="Maboni G."/>
        </authorList>
    </citation>
    <scope>NUCLEOTIDE SEQUENCE</scope>
    <source>
        <strain evidence="2">151836</strain>
    </source>
</reference>
<gene>
    <name evidence="2" type="ORF">ABRZ04_04580</name>
</gene>
<feature type="region of interest" description="Disordered" evidence="1">
    <location>
        <begin position="13"/>
        <end position="42"/>
    </location>
</feature>
<evidence type="ECO:0000313" key="2">
    <source>
        <dbReference type="EMBL" id="XDJ48345.1"/>
    </source>
</evidence>
<evidence type="ECO:0000256" key="1">
    <source>
        <dbReference type="SAM" id="MobiDB-lite"/>
    </source>
</evidence>
<proteinExistence type="predicted"/>
<dbReference type="EMBL" id="CP158254">
    <property type="protein sequence ID" value="XDJ48345.1"/>
    <property type="molecule type" value="Genomic_DNA"/>
</dbReference>
<dbReference type="RefSeq" id="WP_368640497.1">
    <property type="nucleotide sequence ID" value="NZ_CP158254.1"/>
</dbReference>
<sequence length="121" mass="12845">MSYAVQNDGLGWRAVNGPDDVGPDETYTAMRPEDPETSNIPRSVTRAQGKAALITAGLWVGVVAFVDAIEDPTEQALARVALDDTAEWRRDSPFLATAAAALGLSETQLDDLFVTAAAIIL</sequence>
<dbReference type="AlphaFoldDB" id="A0AB39D2W7"/>